<sequence length="145" mass="16332">MVSKASFTASDYVEFIEYVLSIYNKNLENAIAIAGHNTEVDKSIANLCKIPLIKCVSHKYTLVLSAHLDKQEVLLDKIKMLMGMLKSLKLAGKHGGKTPFQSIQRRPSTWSSTYGMIESIEKKLIECPASSRRILKLKPSIRYQT</sequence>
<proteinExistence type="predicted"/>
<reference evidence="1" key="1">
    <citation type="submission" date="2023-08" db="EMBL/GenBank/DDBJ databases">
        <authorList>
            <person name="Alioto T."/>
            <person name="Alioto T."/>
            <person name="Gomez Garrido J."/>
        </authorList>
    </citation>
    <scope>NUCLEOTIDE SEQUENCE</scope>
</reference>
<dbReference type="Proteomes" id="UP001162480">
    <property type="component" value="Chromosome 9"/>
</dbReference>
<organism evidence="1 2">
    <name type="scientific">Octopus vulgaris</name>
    <name type="common">Common octopus</name>
    <dbReference type="NCBI Taxonomy" id="6645"/>
    <lineage>
        <taxon>Eukaryota</taxon>
        <taxon>Metazoa</taxon>
        <taxon>Spiralia</taxon>
        <taxon>Lophotrochozoa</taxon>
        <taxon>Mollusca</taxon>
        <taxon>Cephalopoda</taxon>
        <taxon>Coleoidea</taxon>
        <taxon>Octopodiformes</taxon>
        <taxon>Octopoda</taxon>
        <taxon>Incirrata</taxon>
        <taxon>Octopodidae</taxon>
        <taxon>Octopus</taxon>
    </lineage>
</organism>
<dbReference type="EMBL" id="OX597822">
    <property type="protein sequence ID" value="CAI9728339.1"/>
    <property type="molecule type" value="Genomic_DNA"/>
</dbReference>
<dbReference type="PANTHER" id="PTHR40866">
    <property type="entry name" value="BED-TYPE DOMAIN-CONTAINING PROTEIN"/>
    <property type="match status" value="1"/>
</dbReference>
<dbReference type="PANTHER" id="PTHR40866:SF1">
    <property type="entry name" value="BED-TYPE DOMAIN-CONTAINING PROTEIN"/>
    <property type="match status" value="1"/>
</dbReference>
<evidence type="ECO:0000313" key="2">
    <source>
        <dbReference type="Proteomes" id="UP001162480"/>
    </source>
</evidence>
<keyword evidence="2" id="KW-1185">Reference proteome</keyword>
<dbReference type="AlphaFoldDB" id="A0AA36B6M9"/>
<name>A0AA36B6M9_OCTVU</name>
<gene>
    <name evidence="1" type="ORF">OCTVUL_1B013481</name>
</gene>
<accession>A0AA36B6M9</accession>
<evidence type="ECO:0000313" key="1">
    <source>
        <dbReference type="EMBL" id="CAI9728339.1"/>
    </source>
</evidence>
<protein>
    <submittedName>
        <fullName evidence="1">Uncharacterized protein</fullName>
    </submittedName>
</protein>